<dbReference type="GO" id="GO:0005737">
    <property type="term" value="C:cytoplasm"/>
    <property type="evidence" value="ECO:0007669"/>
    <property type="project" value="UniProtKB-SubCell"/>
</dbReference>
<dbReference type="InterPro" id="IPR004029">
    <property type="entry name" value="UreE_N"/>
</dbReference>
<evidence type="ECO:0000256" key="4">
    <source>
        <dbReference type="HAMAP-Rule" id="MF_00822"/>
    </source>
</evidence>
<protein>
    <recommendedName>
        <fullName evidence="4">Urease accessory protein UreE</fullName>
    </recommendedName>
</protein>
<evidence type="ECO:0000256" key="1">
    <source>
        <dbReference type="ARBA" id="ARBA00022490"/>
    </source>
</evidence>
<reference evidence="6 7" key="1">
    <citation type="submission" date="2016-01" db="EMBL/GenBank/DDBJ databases">
        <title>Whole genome sequencing of Myroides marinus L41.</title>
        <authorList>
            <person name="Hong K.W."/>
        </authorList>
    </citation>
    <scope>NUCLEOTIDE SEQUENCE [LARGE SCALE GENOMIC DNA]</scope>
    <source>
        <strain evidence="6 7">L41</strain>
    </source>
</reference>
<gene>
    <name evidence="4" type="primary">ureE</name>
    <name evidence="6" type="ORF">AV926_02715</name>
</gene>
<feature type="domain" description="UreE urease accessory N-terminal" evidence="5">
    <location>
        <begin position="8"/>
        <end position="69"/>
    </location>
</feature>
<dbReference type="Proteomes" id="UP000076630">
    <property type="component" value="Unassembled WGS sequence"/>
</dbReference>
<dbReference type="CDD" id="cd00571">
    <property type="entry name" value="UreE"/>
    <property type="match status" value="1"/>
</dbReference>
<dbReference type="GO" id="GO:0016151">
    <property type="term" value="F:nickel cation binding"/>
    <property type="evidence" value="ECO:0007669"/>
    <property type="project" value="UniProtKB-UniRule"/>
</dbReference>
<dbReference type="AlphaFoldDB" id="A0A164ALB4"/>
<dbReference type="GO" id="GO:0065003">
    <property type="term" value="P:protein-containing complex assembly"/>
    <property type="evidence" value="ECO:0007669"/>
    <property type="project" value="InterPro"/>
</dbReference>
<dbReference type="RefSeq" id="WP_038988106.1">
    <property type="nucleotide sequence ID" value="NZ_JWJO01000078.1"/>
</dbReference>
<evidence type="ECO:0000259" key="5">
    <source>
        <dbReference type="SMART" id="SM00988"/>
    </source>
</evidence>
<dbReference type="Gene3D" id="3.30.70.790">
    <property type="entry name" value="UreE, C-terminal domain"/>
    <property type="match status" value="1"/>
</dbReference>
<keyword evidence="2 4" id="KW-0533">Nickel</keyword>
<comment type="similarity">
    <text evidence="4">Belongs to the UreE family.</text>
</comment>
<dbReference type="PIRSF" id="PIRSF036402">
    <property type="entry name" value="Ureas_acces_UreE"/>
    <property type="match status" value="1"/>
</dbReference>
<proteinExistence type="inferred from homology"/>
<dbReference type="GO" id="GO:0006457">
    <property type="term" value="P:protein folding"/>
    <property type="evidence" value="ECO:0007669"/>
    <property type="project" value="InterPro"/>
</dbReference>
<dbReference type="GO" id="GO:0019627">
    <property type="term" value="P:urea metabolic process"/>
    <property type="evidence" value="ECO:0007669"/>
    <property type="project" value="InterPro"/>
</dbReference>
<dbReference type="SUPFAM" id="SSF69737">
    <property type="entry name" value="Urease metallochaperone UreE, C-terminal domain"/>
    <property type="match status" value="1"/>
</dbReference>
<keyword evidence="1 4" id="KW-0963">Cytoplasm</keyword>
<dbReference type="SUPFAM" id="SSF69287">
    <property type="entry name" value="Urease metallochaperone UreE, N-terminal domain"/>
    <property type="match status" value="1"/>
</dbReference>
<dbReference type="GO" id="GO:0051082">
    <property type="term" value="F:unfolded protein binding"/>
    <property type="evidence" value="ECO:0007669"/>
    <property type="project" value="UniProtKB-UniRule"/>
</dbReference>
<dbReference type="HAMAP" id="MF_00822">
    <property type="entry name" value="UreE"/>
    <property type="match status" value="1"/>
</dbReference>
<dbReference type="InterPro" id="IPR012406">
    <property type="entry name" value="UreE"/>
</dbReference>
<comment type="subcellular location">
    <subcellularLocation>
        <location evidence="4">Cytoplasm</location>
    </subcellularLocation>
</comment>
<comment type="function">
    <text evidence="4">Involved in urease metallocenter assembly. Binds nickel. Probably functions as a nickel donor during metallocenter assembly.</text>
</comment>
<keyword evidence="7" id="KW-1185">Reference proteome</keyword>
<dbReference type="InterPro" id="IPR036118">
    <property type="entry name" value="UreE_N_sf"/>
</dbReference>
<evidence type="ECO:0000313" key="6">
    <source>
        <dbReference type="EMBL" id="KZE84055.1"/>
    </source>
</evidence>
<sequence>MVVTQAIRNSTAQEIEQHIDYLYIEWYQTSKRIQRLVTADGEDMAIRFLGKGQDLKHGDILYEDRHKVVMVSILPCEAIAFTTTDLSVLSLVAYEVGNKHTPLFVEENSVFMPYERAMYDWFLKNGYKAEIVQKQLCNPLNANVDFNQHKKFTFTPPKGGLSLKL</sequence>
<name>A0A164ALB4_9FLAO</name>
<evidence type="ECO:0000256" key="2">
    <source>
        <dbReference type="ARBA" id="ARBA00022596"/>
    </source>
</evidence>
<evidence type="ECO:0000313" key="7">
    <source>
        <dbReference type="Proteomes" id="UP000076630"/>
    </source>
</evidence>
<dbReference type="SMART" id="SM00988">
    <property type="entry name" value="UreE_N"/>
    <property type="match status" value="1"/>
</dbReference>
<organism evidence="6 7">
    <name type="scientific">Myroides marinus</name>
    <dbReference type="NCBI Taxonomy" id="703342"/>
    <lineage>
        <taxon>Bacteria</taxon>
        <taxon>Pseudomonadati</taxon>
        <taxon>Bacteroidota</taxon>
        <taxon>Flavobacteriia</taxon>
        <taxon>Flavobacteriales</taxon>
        <taxon>Flavobacteriaceae</taxon>
        <taxon>Myroides</taxon>
    </lineage>
</organism>
<comment type="caution">
    <text evidence="6">The sequence shown here is derived from an EMBL/GenBank/DDBJ whole genome shotgun (WGS) entry which is preliminary data.</text>
</comment>
<evidence type="ECO:0000256" key="3">
    <source>
        <dbReference type="ARBA" id="ARBA00023186"/>
    </source>
</evidence>
<dbReference type="OrthoDB" id="9810882at2"/>
<accession>A0A164ALB4</accession>
<dbReference type="Gene3D" id="2.60.260.20">
    <property type="entry name" value="Urease metallochaperone UreE, N-terminal domain"/>
    <property type="match status" value="1"/>
</dbReference>
<dbReference type="EMBL" id="LQNU01000032">
    <property type="protein sequence ID" value="KZE84055.1"/>
    <property type="molecule type" value="Genomic_DNA"/>
</dbReference>
<dbReference type="Pfam" id="PF02814">
    <property type="entry name" value="UreE_N"/>
    <property type="match status" value="1"/>
</dbReference>
<keyword evidence="3 4" id="KW-0143">Chaperone</keyword>